<keyword evidence="3" id="KW-1185">Reference proteome</keyword>
<name>A0A9W5VWE0_9ACTO</name>
<evidence type="ECO:0008006" key="4">
    <source>
        <dbReference type="Google" id="ProtNLM"/>
    </source>
</evidence>
<keyword evidence="1" id="KW-0812">Transmembrane</keyword>
<keyword evidence="1" id="KW-0472">Membrane</keyword>
<evidence type="ECO:0000256" key="1">
    <source>
        <dbReference type="SAM" id="Phobius"/>
    </source>
</evidence>
<comment type="caution">
    <text evidence="2">The sequence shown here is derived from an EMBL/GenBank/DDBJ whole genome shotgun (WGS) entry which is preliminary data.</text>
</comment>
<sequence>MENGCVFVSQSAVVGRDLPNRDETVDIFPNGGKFLHHYFVSKALPRARRSHVFTDPRFLLGVALIVVSIVATTAMVQKARGGESVYQLNAPIAQGQPIEASALSIVSARTGSTAYLEAGALPEGAVATRTLSAGELLPRDAVASAASLERRQVVINVATRIPSSVSVGSTVEVWAVDSPDTPLSSQTEPRMIASSAIILSISEPDTTLVNRALSVEISVPEADLDTVLAAAGSKSSLIVVPAG</sequence>
<keyword evidence="1" id="KW-1133">Transmembrane helix</keyword>
<dbReference type="EMBL" id="AGWN01000001">
    <property type="protein sequence ID" value="EPD30799.1"/>
    <property type="molecule type" value="Genomic_DNA"/>
</dbReference>
<accession>A0A9W5VWE0</accession>
<dbReference type="AlphaFoldDB" id="A0A9W5VWE0"/>
<gene>
    <name evidence="2" type="ORF">HMPREF9238_00554</name>
</gene>
<evidence type="ECO:0000313" key="2">
    <source>
        <dbReference type="EMBL" id="EPD30799.1"/>
    </source>
</evidence>
<organism evidence="2 3">
    <name type="scientific">Gleimia europaea ACS-120-V-Col10b</name>
    <dbReference type="NCBI Taxonomy" id="883069"/>
    <lineage>
        <taxon>Bacteria</taxon>
        <taxon>Bacillati</taxon>
        <taxon>Actinomycetota</taxon>
        <taxon>Actinomycetes</taxon>
        <taxon>Actinomycetales</taxon>
        <taxon>Actinomycetaceae</taxon>
        <taxon>Gleimia</taxon>
    </lineage>
</organism>
<evidence type="ECO:0000313" key="3">
    <source>
        <dbReference type="Proteomes" id="UP000014387"/>
    </source>
</evidence>
<reference evidence="2 3" key="1">
    <citation type="submission" date="2013-05" db="EMBL/GenBank/DDBJ databases">
        <title>The Genome Sequence of Actinomyces europaeus ACS-120-V-COL10B.</title>
        <authorList>
            <consortium name="The Broad Institute Genomics Platform"/>
            <person name="Earl A."/>
            <person name="Ward D."/>
            <person name="Feldgarden M."/>
            <person name="Gevers D."/>
            <person name="Saerens B."/>
            <person name="Vaneechoutte M."/>
            <person name="Walker B."/>
            <person name="Young S."/>
            <person name="Zeng Q."/>
            <person name="Gargeya S."/>
            <person name="Fitzgerald M."/>
            <person name="Haas B."/>
            <person name="Abouelleil A."/>
            <person name="Allen A.W."/>
            <person name="Alvarado L."/>
            <person name="Arachchi H.M."/>
            <person name="Berlin A.M."/>
            <person name="Chapman S.B."/>
            <person name="Gainer-Dewar J."/>
            <person name="Goldberg J."/>
            <person name="Griggs A."/>
            <person name="Gujja S."/>
            <person name="Hansen M."/>
            <person name="Howarth C."/>
            <person name="Imamovic A."/>
            <person name="Ireland A."/>
            <person name="Larimer J."/>
            <person name="McCowan C."/>
            <person name="Murphy C."/>
            <person name="Pearson M."/>
            <person name="Poon T.W."/>
            <person name="Priest M."/>
            <person name="Roberts A."/>
            <person name="Saif S."/>
            <person name="Shea T."/>
            <person name="Sisk P."/>
            <person name="Sykes S."/>
            <person name="Wortman J."/>
            <person name="Nusbaum C."/>
            <person name="Birren B."/>
        </authorList>
    </citation>
    <scope>NUCLEOTIDE SEQUENCE [LARGE SCALE GENOMIC DNA]</scope>
    <source>
        <strain evidence="2 3">ACS-120-V-Col10b</strain>
    </source>
</reference>
<protein>
    <recommendedName>
        <fullName evidence="4">SAF domain-containing protein</fullName>
    </recommendedName>
</protein>
<proteinExistence type="predicted"/>
<dbReference type="Proteomes" id="UP000014387">
    <property type="component" value="Unassembled WGS sequence"/>
</dbReference>
<feature type="transmembrane region" description="Helical" evidence="1">
    <location>
        <begin position="58"/>
        <end position="76"/>
    </location>
</feature>